<reference evidence="7 8" key="1">
    <citation type="submission" date="2019-01" db="EMBL/GenBank/DDBJ databases">
        <title>Sequencing of cultivated peanut Arachis hypogaea provides insights into genome evolution and oil improvement.</title>
        <authorList>
            <person name="Chen X."/>
        </authorList>
    </citation>
    <scope>NUCLEOTIDE SEQUENCE [LARGE SCALE GENOMIC DNA]</scope>
    <source>
        <strain evidence="8">cv. Fuhuasheng</strain>
        <tissue evidence="7">Leaves</tissue>
    </source>
</reference>
<dbReference type="FunFam" id="3.30.1360.40:FF:000001">
    <property type="entry name" value="Ribosome-recycling factor"/>
    <property type="match status" value="1"/>
</dbReference>
<dbReference type="PANTHER" id="PTHR20982">
    <property type="entry name" value="RIBOSOME RECYCLING FACTOR"/>
    <property type="match status" value="1"/>
</dbReference>
<comment type="caution">
    <text evidence="7">The sequence shown here is derived from an EMBL/GenBank/DDBJ whole genome shotgun (WGS) entry which is preliminary data.</text>
</comment>
<dbReference type="PANTHER" id="PTHR20982:SF3">
    <property type="entry name" value="MITOCHONDRIAL RIBOSOME RECYCLING FACTOR PSEUDO 1"/>
    <property type="match status" value="1"/>
</dbReference>
<comment type="function">
    <text evidence="1">Responsible for the release of ribosomes from messenger RNA at the termination of chloroplastic protein biosynthesis.</text>
</comment>
<accession>A0A445A5N1</accession>
<evidence type="ECO:0000256" key="3">
    <source>
        <dbReference type="ARBA" id="ARBA00014063"/>
    </source>
</evidence>
<dbReference type="InterPro" id="IPR023584">
    <property type="entry name" value="Ribosome_recyc_fac_dom"/>
</dbReference>
<dbReference type="SUPFAM" id="SSF55194">
    <property type="entry name" value="Ribosome recycling factor, RRF"/>
    <property type="match status" value="1"/>
</dbReference>
<organism evidence="7 8">
    <name type="scientific">Arachis hypogaea</name>
    <name type="common">Peanut</name>
    <dbReference type="NCBI Taxonomy" id="3818"/>
    <lineage>
        <taxon>Eukaryota</taxon>
        <taxon>Viridiplantae</taxon>
        <taxon>Streptophyta</taxon>
        <taxon>Embryophyta</taxon>
        <taxon>Tracheophyta</taxon>
        <taxon>Spermatophyta</taxon>
        <taxon>Magnoliopsida</taxon>
        <taxon>eudicotyledons</taxon>
        <taxon>Gunneridae</taxon>
        <taxon>Pentapetalae</taxon>
        <taxon>rosids</taxon>
        <taxon>fabids</taxon>
        <taxon>Fabales</taxon>
        <taxon>Fabaceae</taxon>
        <taxon>Papilionoideae</taxon>
        <taxon>50 kb inversion clade</taxon>
        <taxon>dalbergioids sensu lato</taxon>
        <taxon>Dalbergieae</taxon>
        <taxon>Pterocarpus clade</taxon>
        <taxon>Arachis</taxon>
    </lineage>
</organism>
<evidence type="ECO:0000256" key="2">
    <source>
        <dbReference type="ARBA" id="ARBA00005912"/>
    </source>
</evidence>
<feature type="domain" description="Ribosome recycling factor" evidence="6">
    <location>
        <begin position="200"/>
        <end position="283"/>
    </location>
</feature>
<dbReference type="Proteomes" id="UP000289738">
    <property type="component" value="Chromosome B03"/>
</dbReference>
<proteinExistence type="inferred from homology"/>
<keyword evidence="8" id="KW-1185">Reference proteome</keyword>
<sequence length="283" mass="31613">MRAGMGWVASIPLGSHGIDCYHRIMMFVDSSFLNLNLCEVQIVERRRLMMSGYVRRALSCRNFFMLWSSARQGFDTTHIIRSPINTQIFDNNRDLSVPAANFIIESRRSFAKGRRLNPSQMSNCDDYENLDVDQMPKENECIEELLSPVCIILLRILMKFFFHKKEDEAGVSTIEVPPNVGPNIKASAMSQMEAAMAALSTELSKLRTGRASPGMLDHIIVETGGIKMPLNRIAVVSVMDPKTLSVNPYDPETLKQLENAIVSSPLGLNPKADGERLIAVIPP</sequence>
<protein>
    <recommendedName>
        <fullName evidence="3">Ribosome-recycling factor, chloroplastic</fullName>
    </recommendedName>
    <alternativeName>
        <fullName evidence="5">Ribosome-releasing factor, chloroplastic</fullName>
    </alternativeName>
</protein>
<dbReference type="GO" id="GO:0043023">
    <property type="term" value="F:ribosomal large subunit binding"/>
    <property type="evidence" value="ECO:0007669"/>
    <property type="project" value="TreeGrafter"/>
</dbReference>
<keyword evidence="4" id="KW-0648">Protein biosynthesis</keyword>
<evidence type="ECO:0000313" key="8">
    <source>
        <dbReference type="Proteomes" id="UP000289738"/>
    </source>
</evidence>
<dbReference type="GO" id="GO:0005739">
    <property type="term" value="C:mitochondrion"/>
    <property type="evidence" value="ECO:0007669"/>
    <property type="project" value="TreeGrafter"/>
</dbReference>
<name>A0A445A5N1_ARAHY</name>
<dbReference type="Pfam" id="PF01765">
    <property type="entry name" value="RRF"/>
    <property type="match status" value="1"/>
</dbReference>
<gene>
    <name evidence="7" type="ORF">Ahy_B03g067087</name>
</gene>
<dbReference type="InterPro" id="IPR036191">
    <property type="entry name" value="RRF_sf"/>
</dbReference>
<dbReference type="InterPro" id="IPR002661">
    <property type="entry name" value="Ribosome_recyc_fac"/>
</dbReference>
<evidence type="ECO:0000259" key="6">
    <source>
        <dbReference type="Pfam" id="PF01765"/>
    </source>
</evidence>
<evidence type="ECO:0000256" key="4">
    <source>
        <dbReference type="ARBA" id="ARBA00022917"/>
    </source>
</evidence>
<comment type="similarity">
    <text evidence="2">Belongs to the RRF family.</text>
</comment>
<dbReference type="AlphaFoldDB" id="A0A445A5N1"/>
<dbReference type="EMBL" id="SDMP01000013">
    <property type="protein sequence ID" value="RYR21764.1"/>
    <property type="molecule type" value="Genomic_DNA"/>
</dbReference>
<dbReference type="Gene3D" id="3.30.1360.40">
    <property type="match status" value="1"/>
</dbReference>
<evidence type="ECO:0000256" key="5">
    <source>
        <dbReference type="ARBA" id="ARBA00032397"/>
    </source>
</evidence>
<evidence type="ECO:0000313" key="7">
    <source>
        <dbReference type="EMBL" id="RYR21764.1"/>
    </source>
</evidence>
<dbReference type="GO" id="GO:0006412">
    <property type="term" value="P:translation"/>
    <property type="evidence" value="ECO:0007669"/>
    <property type="project" value="UniProtKB-KW"/>
</dbReference>
<evidence type="ECO:0000256" key="1">
    <source>
        <dbReference type="ARBA" id="ARBA00002952"/>
    </source>
</evidence>